<comment type="caution">
    <text evidence="1">The sequence shown here is derived from an EMBL/GenBank/DDBJ whole genome shotgun (WGS) entry which is preliminary data.</text>
</comment>
<evidence type="ECO:0000313" key="1">
    <source>
        <dbReference type="EMBL" id="SUW93643.1"/>
    </source>
</evidence>
<gene>
    <name evidence="1" type="ORF">NCTC13105_01522</name>
</gene>
<name>A0AAX2M1Q6_CAMJU</name>
<accession>A0AAX2M1Q6</accession>
<organism evidence="1 2">
    <name type="scientific">Campylobacter jejuni</name>
    <dbReference type="NCBI Taxonomy" id="197"/>
    <lineage>
        <taxon>Bacteria</taxon>
        <taxon>Pseudomonadati</taxon>
        <taxon>Campylobacterota</taxon>
        <taxon>Epsilonproteobacteria</taxon>
        <taxon>Campylobacterales</taxon>
        <taxon>Campylobacteraceae</taxon>
        <taxon>Campylobacter</taxon>
    </lineage>
</organism>
<dbReference type="NCBIfam" id="NF038205">
    <property type="entry name" value="Campy_LoFi_RPT"/>
    <property type="match status" value="1"/>
</dbReference>
<proteinExistence type="predicted"/>
<dbReference type="AlphaFoldDB" id="A0AAX2M1Q6"/>
<protein>
    <submittedName>
        <fullName evidence="1">Periplasmic protein</fullName>
    </submittedName>
</protein>
<evidence type="ECO:0000313" key="2">
    <source>
        <dbReference type="Proteomes" id="UP000254131"/>
    </source>
</evidence>
<sequence length="183" mass="20575">MIFKQKFLKKINGKNFYASKSKYPILNLTMIYNNPKSGNKNLCKLEILTPDTSKEEIITAFSTLGTVSSDTQAVPSSFIPFIVTAYAQNTNATNNKLILENGELSSVYFCKPSIGDCGVPNNSQKGDRFKYLITAAFTDKKKRGGGFNNQTILKENSYINNGCRKYLHLALKWSSLYFRICSF</sequence>
<dbReference type="Proteomes" id="UP000254131">
    <property type="component" value="Unassembled WGS sequence"/>
</dbReference>
<reference evidence="1 2" key="1">
    <citation type="submission" date="2018-06" db="EMBL/GenBank/DDBJ databases">
        <authorList>
            <consortium name="Pathogen Informatics"/>
            <person name="Doyle S."/>
        </authorList>
    </citation>
    <scope>NUCLEOTIDE SEQUENCE [LARGE SCALE GENOMIC DNA]</scope>
    <source>
        <strain evidence="1 2">NCTC13105</strain>
    </source>
</reference>
<dbReference type="EMBL" id="UFVB01000001">
    <property type="protein sequence ID" value="SUW93643.1"/>
    <property type="molecule type" value="Genomic_DNA"/>
</dbReference>